<evidence type="ECO:0000313" key="2">
    <source>
        <dbReference type="Proteomes" id="UP000632339"/>
    </source>
</evidence>
<comment type="caution">
    <text evidence="1">The sequence shown here is derived from an EMBL/GenBank/DDBJ whole genome shotgun (WGS) entry which is preliminary data.</text>
</comment>
<accession>A0ABQ2HPZ6</accession>
<keyword evidence="2" id="KW-1185">Reference proteome</keyword>
<dbReference type="Proteomes" id="UP000632339">
    <property type="component" value="Unassembled WGS sequence"/>
</dbReference>
<evidence type="ECO:0000313" key="1">
    <source>
        <dbReference type="EMBL" id="GGM88138.1"/>
    </source>
</evidence>
<dbReference type="RefSeq" id="WP_019943965.1">
    <property type="nucleotide sequence ID" value="NZ_BMLI01000001.1"/>
</dbReference>
<name>A0ABQ2HPZ6_9BACT</name>
<reference evidence="2" key="1">
    <citation type="journal article" date="2019" name="Int. J. Syst. Evol. Microbiol.">
        <title>The Global Catalogue of Microorganisms (GCM) 10K type strain sequencing project: providing services to taxonomists for standard genome sequencing and annotation.</title>
        <authorList>
            <consortium name="The Broad Institute Genomics Platform"/>
            <consortium name="The Broad Institute Genome Sequencing Center for Infectious Disease"/>
            <person name="Wu L."/>
            <person name="Ma J."/>
        </authorList>
    </citation>
    <scope>NUCLEOTIDE SEQUENCE [LARGE SCALE GENOMIC DNA]</scope>
    <source>
        <strain evidence="2">CGMCC 1.6375</strain>
    </source>
</reference>
<organism evidence="1 2">
    <name type="scientific">Dyadobacter beijingensis</name>
    <dbReference type="NCBI Taxonomy" id="365489"/>
    <lineage>
        <taxon>Bacteria</taxon>
        <taxon>Pseudomonadati</taxon>
        <taxon>Bacteroidota</taxon>
        <taxon>Cytophagia</taxon>
        <taxon>Cytophagales</taxon>
        <taxon>Spirosomataceae</taxon>
        <taxon>Dyadobacter</taxon>
    </lineage>
</organism>
<sequence length="80" mass="8507">MPEGKKAGTRIFRINAQINAYLVKQLPVSSINSRQGPAEYDALTAAMVGSGIAETGKNRTTGTKPNFLKAAVVQKETATK</sequence>
<dbReference type="EMBL" id="BMLI01000001">
    <property type="protein sequence ID" value="GGM88138.1"/>
    <property type="molecule type" value="Genomic_DNA"/>
</dbReference>
<proteinExistence type="predicted"/>
<gene>
    <name evidence="1" type="ORF">GCM10010967_20920</name>
</gene>
<protein>
    <submittedName>
        <fullName evidence="1">Uncharacterized protein</fullName>
    </submittedName>
</protein>